<evidence type="ECO:0000313" key="9">
    <source>
        <dbReference type="Proteomes" id="UP000187455"/>
    </source>
</evidence>
<feature type="compositionally biased region" description="Low complexity" evidence="6">
    <location>
        <begin position="2223"/>
        <end position="2234"/>
    </location>
</feature>
<organism evidence="8 9">
    <name type="scientific">Smittium mucronatum</name>
    <dbReference type="NCBI Taxonomy" id="133383"/>
    <lineage>
        <taxon>Eukaryota</taxon>
        <taxon>Fungi</taxon>
        <taxon>Fungi incertae sedis</taxon>
        <taxon>Zoopagomycota</taxon>
        <taxon>Kickxellomycotina</taxon>
        <taxon>Harpellomycetes</taxon>
        <taxon>Harpellales</taxon>
        <taxon>Legeriomycetaceae</taxon>
        <taxon>Smittium</taxon>
    </lineage>
</organism>
<feature type="compositionally biased region" description="Polar residues" evidence="6">
    <location>
        <begin position="223"/>
        <end position="232"/>
    </location>
</feature>
<keyword evidence="9" id="KW-1185">Reference proteome</keyword>
<dbReference type="Proteomes" id="UP000187455">
    <property type="component" value="Unassembled WGS sequence"/>
</dbReference>
<sequence>MILNSKAAFIILLIISRNRKTGITQADLGFKTKIDPRSIFHYLKVLETHNLIKKIQLFVDGFNTNLIFLNSHKKSEIKNDREFFIQGQSKILKIDKKNLLSKENFVEGIKDLKSNSLGVSTNDYKDPNNVEELVFLKKIKNLILDALSKAPDNIMFAEDLIEVIGLEGQLKWHRTFFNRQLRSLENSGKVENLKVKIDKDSHEYSRQLKPTRSSSKRCIRLISPQSPKNPRSSYRLGDNSSFKSNISDFSSDDYNSDNNYNPENSSDYKDYISPDTQHIFEKLKNYNRGLLSILSPDLQIIYLIYISGSNGIKTRNLAFLLNHLSHKYISRTITKKFLEPKQGKPLIKFIYENIGKESSKRFFPTDELFRIHKNIFPQSLTSFPDFPISSEDYKKDVNSNFGVSNIDSIKDSVFYIPPKSDLNSVGTDLSLPEANLDDNETSTPGSMPLERWDVFSYDHLKKISDDGSRVTITKLIREQAVLDLLKDQSIIDITGAFMTSLESVISGYQSKLVLGLVDTDIHYPDSGSHPDISTTETPKKKRKVDSSRKGLSKLTESRILFDFDLKLLAKSASTLTNKMYKICKKTLVKTFSDLESYGYGNCRHFLVDRDIVNSNSFRPKHDLNGTYSKDQIFKKTLFDKKSYENKTARTILIISSVNPDGKQVEDYINASRDPSNYINNLKVFKHTLIQPTFLSVQRSKKEDNKNISFKDIRSPSINRSNPNPPPNTSPLSSKKSNSKGIKRLFSSYEMKKDLPKSQDNKISDSEISKRRKKYDLSNISFDGSSNIPNQSTSPVETVSSFFADYSSIALSLDLPSIIEANEEKLLAYPELTVEFLFTTSKMLLAKEIHLCMIEFVYRSNRSNDTVYSIGRFSVSNLLNYLPLRLVFKFVKWKKVSGAIYEFLNGGFDKYIKSIPKITNSTSIDVENKPNESDISINDRLNVPLGELPISVLKLVLRDSYKIRSAIRPILGILIRLELLRPLDNTDLVETEPVPESLNSHWYMPDEQLNFLGLSDLNHKVKNKGLSSRTGINDLEVSSSLDQPKIEWDKLFDIYSGYQLMSSVKLRDFSKPSILPAYIEDRIYNLLDDSHLSGFWDDLRNISIYPSALLSTLSHTYFFSTNGELLLSESDLKPKNQNFPPTQILPGYISDRDPIFMIKSNAEWGLDVSRMTYPQRIILNSYIDFENRISPFSQDRLLNFISIQVCLDPNLIKTYYKKYELEWLTKKRKIKLDDIEGLEMVSLKAKMRKLKEKNSSHIGGVDKRNENDSEKIIKIINVGQKQINSKFCELLKFQNEIDKCRKTLGNFSVFDLQSDINSVHHIIGSESYSSIFEYLRSKGFKEFKKKDIKKYPEMYILYHAYMSFKCHEIEKYMEIYRNCKSNTLNEYLMEMIDFNADYRPNKLNGFESIFDLSSEYHSSDFNQAKSSFLTPATNSSPNHPFINSGKKTDSNNEGDVYLLQPSEYLISQEMCVKLGDLLTNIFSRKTRKRFDNIFDLKRQHSLYKWSVLDSNRLLTSVAILNSLNRSHSLPLHWNLILLCFKHDVRFYSIFRLRLVFNHLMKIPKNVEYFNKIGIIYNKIRPLVAKMGFLSDVDKIMNSEAFENNSKGSGFLSKYNKPKLSSGNNNISQATTHLIDDNSDKPIGFSDTNKNSGISIMRRIDLFRETSYTVGLIFYFGAPFLLDALGFNKEYLDQNLPSIDSKDNNALLNFSMKSGFPDITNPLPSSIDLLYSNYFINSAFSGKIIMNGSQINKDPQDFVSNQDNFVLSGDPQNDQSDRIGLDYRFFEDNCSPSSFQGYFYEDAIYSYSSLKKQISQSYQFMQNLRMSWLTTLNHPNNQSTIYQLDIQKIRNDFSDVSNSAKDIFINRLLLSWLALDGYLDFSVEKIKTWLININIDRDNNVFSRYGLSPFSLNNYELFEGANLVQCFYSSPADDTDRLYGFYPIQNNASDLFKYSLESHDKISELSNFFDEGIKITTNNKLNVSNTDMAHGDLNPNNEYDDVESYRHSDAINVDSNLCKSSVSRAVDSYLRNTVLQQLIFKLIFTSDDMYNSEFFFNLILHNSGRRFNINYRASQERLSSLNPENAQNGFFEIVFHSNNSKRSHKSVLVVEIYDFNSSDNIPFENQKQKSIEDDLSFFSNVLESMKKSGIIIKRRRSDTRANLDYWEERRNDKCERFLEYVRGDTAFKNPDIPDDDILIPQIDIDIVEDLPCYESPDNTLESNDKLSTLSKSSPTKSFKKDDSFNAEESSKEYRPASKTLKAPKLLYSRIKDRVQNFTVRSLSITERYVTSLRTRFPSECFVSQASFSASKWNSILSKENLKPDLHSDKVNGNKHHNIYFSGNPLLLKHPSPKFQTNAVSNQGLTDLDCIIVNGDTSSGEFAFLVEKSASYTLTFDICIVSQFKFTNRYSGFWRNVFSNQTHNTVYANPTFNQSNYKDSNSLEIILRNKIQPKNKGKINDKYDSLFFMNEIQFLSLVNFVSGVVFDSGPLGTTQIDIKLCVLLRYHPPYFLPSDYDINLAIRYLDLNNSFNTGNLNDKIIQTALKKMPNSSGFKLDFEQLELKYIYRVGLRETRYVSSCFYSFWSIGFPNYKSLPSKKELISRAEMVNNGRFSMEKNYSNLKLGDELYNNPIIDENGSEPNPSPEFGADGSTADNSFNFQTDDMSSYKSIPSRI</sequence>
<dbReference type="SUPFAM" id="SSF46785">
    <property type="entry name" value="Winged helix' DNA-binding domain"/>
    <property type="match status" value="1"/>
</dbReference>
<protein>
    <recommendedName>
        <fullName evidence="7">B-block binding subunit of TFIIIC domain-containing protein</fullName>
    </recommendedName>
</protein>
<keyword evidence="5" id="KW-0539">Nucleus</keyword>
<evidence type="ECO:0000256" key="5">
    <source>
        <dbReference type="ARBA" id="ARBA00023242"/>
    </source>
</evidence>
<comment type="caution">
    <text evidence="8">The sequence shown here is derived from an EMBL/GenBank/DDBJ whole genome shotgun (WGS) entry which is preliminary data.</text>
</comment>
<name>A0A1R0H4S6_9FUNG</name>
<feature type="region of interest" description="Disordered" evidence="6">
    <location>
        <begin position="527"/>
        <end position="548"/>
    </location>
</feature>
<reference evidence="8 9" key="1">
    <citation type="journal article" date="2016" name="Mol. Biol. Evol.">
        <title>Genome-Wide Survey of Gut Fungi (Harpellales) Reveals the First Horizontally Transferred Ubiquitin Gene from a Mosquito Host.</title>
        <authorList>
            <person name="Wang Y."/>
            <person name="White M.M."/>
            <person name="Kvist S."/>
            <person name="Moncalvo J.M."/>
        </authorList>
    </citation>
    <scope>NUCLEOTIDE SEQUENCE [LARGE SCALE GENOMIC DNA]</scope>
    <source>
        <strain evidence="8 9">ALG-7-W6</strain>
    </source>
</reference>
<dbReference type="PANTHER" id="PTHR15180">
    <property type="entry name" value="GENERAL TRANSCRIPTION FACTOR 3C POLYPEPTIDE 1"/>
    <property type="match status" value="1"/>
</dbReference>
<dbReference type="InterPro" id="IPR044210">
    <property type="entry name" value="Tfc3-like"/>
</dbReference>
<feature type="non-terminal residue" evidence="8">
    <location>
        <position position="2672"/>
    </location>
</feature>
<dbReference type="EMBL" id="LSSL01000585">
    <property type="protein sequence ID" value="OLY84190.1"/>
    <property type="molecule type" value="Genomic_DNA"/>
</dbReference>
<dbReference type="InterPro" id="IPR036388">
    <property type="entry name" value="WH-like_DNA-bd_sf"/>
</dbReference>
<evidence type="ECO:0000256" key="2">
    <source>
        <dbReference type="ARBA" id="ARBA00022553"/>
    </source>
</evidence>
<proteinExistence type="predicted"/>
<dbReference type="GO" id="GO:0006384">
    <property type="term" value="P:transcription initiation at RNA polymerase III promoter"/>
    <property type="evidence" value="ECO:0007669"/>
    <property type="project" value="InterPro"/>
</dbReference>
<evidence type="ECO:0000256" key="1">
    <source>
        <dbReference type="ARBA" id="ARBA00004123"/>
    </source>
</evidence>
<dbReference type="Gene3D" id="1.10.10.10">
    <property type="entry name" value="Winged helix-like DNA-binding domain superfamily/Winged helix DNA-binding domain"/>
    <property type="match status" value="1"/>
</dbReference>
<dbReference type="GO" id="GO:0005634">
    <property type="term" value="C:nucleus"/>
    <property type="evidence" value="ECO:0007669"/>
    <property type="project" value="UniProtKB-SubCell"/>
</dbReference>
<feature type="compositionally biased region" description="Low complexity" evidence="6">
    <location>
        <begin position="238"/>
        <end position="249"/>
    </location>
</feature>
<keyword evidence="4" id="KW-0804">Transcription</keyword>
<dbReference type="GO" id="GO:0000127">
    <property type="term" value="C:transcription factor TFIIIC complex"/>
    <property type="evidence" value="ECO:0007669"/>
    <property type="project" value="InterPro"/>
</dbReference>
<dbReference type="GO" id="GO:0003677">
    <property type="term" value="F:DNA binding"/>
    <property type="evidence" value="ECO:0007669"/>
    <property type="project" value="UniProtKB-KW"/>
</dbReference>
<evidence type="ECO:0000256" key="3">
    <source>
        <dbReference type="ARBA" id="ARBA00023125"/>
    </source>
</evidence>
<evidence type="ECO:0000313" key="8">
    <source>
        <dbReference type="EMBL" id="OLY84190.1"/>
    </source>
</evidence>
<dbReference type="PANTHER" id="PTHR15180:SF1">
    <property type="entry name" value="GENERAL TRANSCRIPTION FACTOR 3C POLYPEPTIDE 1"/>
    <property type="match status" value="1"/>
</dbReference>
<keyword evidence="2" id="KW-0597">Phosphoprotein</keyword>
<feature type="compositionally biased region" description="Basic and acidic residues" evidence="6">
    <location>
        <begin position="2236"/>
        <end position="2253"/>
    </location>
</feature>
<feature type="region of interest" description="Disordered" evidence="6">
    <location>
        <begin position="2216"/>
        <end position="2253"/>
    </location>
</feature>
<feature type="domain" description="B-block binding subunit of TFIIIC" evidence="7">
    <location>
        <begin position="7"/>
        <end position="71"/>
    </location>
</feature>
<dbReference type="OrthoDB" id="5567492at2759"/>
<evidence type="ECO:0000256" key="4">
    <source>
        <dbReference type="ARBA" id="ARBA00023163"/>
    </source>
</evidence>
<feature type="compositionally biased region" description="Basic and acidic residues" evidence="6">
    <location>
        <begin position="704"/>
        <end position="713"/>
    </location>
</feature>
<dbReference type="InterPro" id="IPR036390">
    <property type="entry name" value="WH_DNA-bd_sf"/>
</dbReference>
<dbReference type="InterPro" id="IPR007309">
    <property type="entry name" value="TFIIIC_Bblock-bd"/>
</dbReference>
<accession>A0A1R0H4S6</accession>
<evidence type="ECO:0000256" key="6">
    <source>
        <dbReference type="SAM" id="MobiDB-lite"/>
    </source>
</evidence>
<feature type="region of interest" description="Disordered" evidence="6">
    <location>
        <begin position="2630"/>
        <end position="2652"/>
    </location>
</feature>
<feature type="region of interest" description="Disordered" evidence="6">
    <location>
        <begin position="220"/>
        <end position="269"/>
    </location>
</feature>
<feature type="compositionally biased region" description="Low complexity" evidence="6">
    <location>
        <begin position="256"/>
        <end position="265"/>
    </location>
</feature>
<keyword evidence="3" id="KW-0238">DNA-binding</keyword>
<feature type="region of interest" description="Disordered" evidence="6">
    <location>
        <begin position="704"/>
        <end position="738"/>
    </location>
</feature>
<gene>
    <name evidence="8" type="ORF">AYI68_g1649</name>
</gene>
<dbReference type="Pfam" id="PF04182">
    <property type="entry name" value="B-block_TFIIIC"/>
    <property type="match status" value="1"/>
</dbReference>
<comment type="subcellular location">
    <subcellularLocation>
        <location evidence="1">Nucleus</location>
    </subcellularLocation>
</comment>
<dbReference type="GO" id="GO:0042791">
    <property type="term" value="P:5S class rRNA transcription by RNA polymerase III"/>
    <property type="evidence" value="ECO:0007669"/>
    <property type="project" value="TreeGrafter"/>
</dbReference>
<evidence type="ECO:0000259" key="7">
    <source>
        <dbReference type="Pfam" id="PF04182"/>
    </source>
</evidence>